<comment type="caution">
    <text evidence="2">The sequence shown here is derived from an EMBL/GenBank/DDBJ whole genome shotgun (WGS) entry which is preliminary data.</text>
</comment>
<dbReference type="Proteomes" id="UP000663879">
    <property type="component" value="Unassembled WGS sequence"/>
</dbReference>
<protein>
    <submittedName>
        <fullName evidence="2">Uncharacterized protein</fullName>
    </submittedName>
</protein>
<keyword evidence="3" id="KW-1185">Reference proteome</keyword>
<proteinExistence type="predicted"/>
<gene>
    <name evidence="2" type="ORF">OXX778_LOCUS20489</name>
</gene>
<name>A0A814N533_9BILA</name>
<organism evidence="2 3">
    <name type="scientific">Brachionus calyciflorus</name>
    <dbReference type="NCBI Taxonomy" id="104777"/>
    <lineage>
        <taxon>Eukaryota</taxon>
        <taxon>Metazoa</taxon>
        <taxon>Spiralia</taxon>
        <taxon>Gnathifera</taxon>
        <taxon>Rotifera</taxon>
        <taxon>Eurotatoria</taxon>
        <taxon>Monogononta</taxon>
        <taxon>Pseudotrocha</taxon>
        <taxon>Ploima</taxon>
        <taxon>Brachionidae</taxon>
        <taxon>Brachionus</taxon>
    </lineage>
</organism>
<sequence>MGIENDNSLNSSGIKRKADNLKNASSESDEEAGEIL</sequence>
<evidence type="ECO:0000313" key="3">
    <source>
        <dbReference type="Proteomes" id="UP000663879"/>
    </source>
</evidence>
<accession>A0A814N533</accession>
<evidence type="ECO:0000256" key="1">
    <source>
        <dbReference type="SAM" id="MobiDB-lite"/>
    </source>
</evidence>
<feature type="region of interest" description="Disordered" evidence="1">
    <location>
        <begin position="1"/>
        <end position="36"/>
    </location>
</feature>
<feature type="non-terminal residue" evidence="2">
    <location>
        <position position="1"/>
    </location>
</feature>
<reference evidence="2" key="1">
    <citation type="submission" date="2021-02" db="EMBL/GenBank/DDBJ databases">
        <authorList>
            <person name="Nowell W R."/>
        </authorList>
    </citation>
    <scope>NUCLEOTIDE SEQUENCE</scope>
    <source>
        <strain evidence="2">Ploen Becks lab</strain>
    </source>
</reference>
<feature type="compositionally biased region" description="Polar residues" evidence="1">
    <location>
        <begin position="1"/>
        <end position="13"/>
    </location>
</feature>
<dbReference type="AlphaFoldDB" id="A0A814N533"/>
<dbReference type="EMBL" id="CAJNOC010006852">
    <property type="protein sequence ID" value="CAF1087301.1"/>
    <property type="molecule type" value="Genomic_DNA"/>
</dbReference>
<evidence type="ECO:0000313" key="2">
    <source>
        <dbReference type="EMBL" id="CAF1087301.1"/>
    </source>
</evidence>
<feature type="non-terminal residue" evidence="2">
    <location>
        <position position="36"/>
    </location>
</feature>
<feature type="compositionally biased region" description="Acidic residues" evidence="1">
    <location>
        <begin position="27"/>
        <end position="36"/>
    </location>
</feature>